<gene>
    <name evidence="7" type="ORF">HS088_TW17G00025</name>
</gene>
<organism evidence="7 8">
    <name type="scientific">Tripterygium wilfordii</name>
    <name type="common">Thunder God vine</name>
    <dbReference type="NCBI Taxonomy" id="458696"/>
    <lineage>
        <taxon>Eukaryota</taxon>
        <taxon>Viridiplantae</taxon>
        <taxon>Streptophyta</taxon>
        <taxon>Embryophyta</taxon>
        <taxon>Tracheophyta</taxon>
        <taxon>Spermatophyta</taxon>
        <taxon>Magnoliopsida</taxon>
        <taxon>eudicotyledons</taxon>
        <taxon>Gunneridae</taxon>
        <taxon>Pentapetalae</taxon>
        <taxon>rosids</taxon>
        <taxon>fabids</taxon>
        <taxon>Celastrales</taxon>
        <taxon>Celastraceae</taxon>
        <taxon>Tripterygium</taxon>
    </lineage>
</organism>
<evidence type="ECO:0000256" key="5">
    <source>
        <dbReference type="SAM" id="MobiDB-lite"/>
    </source>
</evidence>
<evidence type="ECO:0000256" key="2">
    <source>
        <dbReference type="ARBA" id="ARBA00023125"/>
    </source>
</evidence>
<dbReference type="AlphaFoldDB" id="A0A7J7CEC9"/>
<evidence type="ECO:0000256" key="1">
    <source>
        <dbReference type="ARBA" id="ARBA00023015"/>
    </source>
</evidence>
<keyword evidence="2" id="KW-0238">DNA-binding</keyword>
<dbReference type="InParanoid" id="A0A7J7CEC9"/>
<keyword evidence="4" id="KW-0539">Nucleus</keyword>
<keyword evidence="8" id="KW-1185">Reference proteome</keyword>
<dbReference type="Pfam" id="PF02042">
    <property type="entry name" value="RWP-RK"/>
    <property type="match status" value="1"/>
</dbReference>
<proteinExistence type="predicted"/>
<dbReference type="EMBL" id="JAAARO010000017">
    <property type="protein sequence ID" value="KAF5732498.1"/>
    <property type="molecule type" value="Genomic_DNA"/>
</dbReference>
<accession>A0A7J7CEC9</accession>
<feature type="region of interest" description="Disordered" evidence="5">
    <location>
        <begin position="97"/>
        <end position="127"/>
    </location>
</feature>
<feature type="compositionally biased region" description="Basic and acidic residues" evidence="5">
    <location>
        <begin position="165"/>
        <end position="189"/>
    </location>
</feature>
<evidence type="ECO:0000313" key="7">
    <source>
        <dbReference type="EMBL" id="KAF5732498.1"/>
    </source>
</evidence>
<name>A0A7J7CEC9_TRIWF</name>
<protein>
    <submittedName>
        <fullName evidence="7">Protein NLP3-like</fullName>
    </submittedName>
</protein>
<dbReference type="GO" id="GO:0003677">
    <property type="term" value="F:DNA binding"/>
    <property type="evidence" value="ECO:0007669"/>
    <property type="project" value="UniProtKB-KW"/>
</dbReference>
<sequence length="272" mass="30155">MNVQQQQQQQHNQSNAKVLSFDDISKYFSLPLSDAASNLGVCVSVLKKICRDNGLDRWPYRKFLAGKSIEEIKRHAAREKAKERIALAKALRQSGSEYQNNDVSKLQGISSPPRKLPQPGSKEIQIGRPQVLTKGMSTLDEFKHGFPSDGLSSVTYKWWGSSSPQRDEGIDSSEAKSDELEKPQSEGKADTGASSVKMDEEKPGKGGVKVHSGLEGTGLLTAVRKKAAEEGRETLKLHVRRKYGVNKLGRKDRRLLIRIFDSSLPKGWINGL</sequence>
<dbReference type="PROSITE" id="PS51519">
    <property type="entry name" value="RWP_RK"/>
    <property type="match status" value="1"/>
</dbReference>
<evidence type="ECO:0000259" key="6">
    <source>
        <dbReference type="PROSITE" id="PS51519"/>
    </source>
</evidence>
<dbReference type="InterPro" id="IPR003035">
    <property type="entry name" value="RWP-RK_dom"/>
</dbReference>
<feature type="region of interest" description="Disordered" evidence="5">
    <location>
        <begin position="162"/>
        <end position="213"/>
    </location>
</feature>
<dbReference type="PANTHER" id="PTHR48460">
    <property type="entry name" value="RWP-RK DOMAIN-CONTAINING PROTEIN"/>
    <property type="match status" value="1"/>
</dbReference>
<feature type="domain" description="RWP-RK" evidence="6">
    <location>
        <begin position="1"/>
        <end position="85"/>
    </location>
</feature>
<feature type="compositionally biased region" description="Polar residues" evidence="5">
    <location>
        <begin position="97"/>
        <end position="110"/>
    </location>
</feature>
<dbReference type="OrthoDB" id="6270329at2759"/>
<evidence type="ECO:0000313" key="8">
    <source>
        <dbReference type="Proteomes" id="UP000593562"/>
    </source>
</evidence>
<reference evidence="7 8" key="1">
    <citation type="journal article" date="2020" name="Nat. Commun.">
        <title>Genome of Tripterygium wilfordii and identification of cytochrome P450 involved in triptolide biosynthesis.</title>
        <authorList>
            <person name="Tu L."/>
            <person name="Su P."/>
            <person name="Zhang Z."/>
            <person name="Gao L."/>
            <person name="Wang J."/>
            <person name="Hu T."/>
            <person name="Zhou J."/>
            <person name="Zhang Y."/>
            <person name="Zhao Y."/>
            <person name="Liu Y."/>
            <person name="Song Y."/>
            <person name="Tong Y."/>
            <person name="Lu Y."/>
            <person name="Yang J."/>
            <person name="Xu C."/>
            <person name="Jia M."/>
            <person name="Peters R.J."/>
            <person name="Huang L."/>
            <person name="Gao W."/>
        </authorList>
    </citation>
    <scope>NUCLEOTIDE SEQUENCE [LARGE SCALE GENOMIC DNA]</scope>
    <source>
        <strain evidence="8">cv. XIE 37</strain>
        <tissue evidence="7">Leaf</tissue>
    </source>
</reference>
<keyword evidence="1" id="KW-0805">Transcription regulation</keyword>
<comment type="caution">
    <text evidence="7">The sequence shown here is derived from an EMBL/GenBank/DDBJ whole genome shotgun (WGS) entry which is preliminary data.</text>
</comment>
<dbReference type="Proteomes" id="UP000593562">
    <property type="component" value="Unassembled WGS sequence"/>
</dbReference>
<evidence type="ECO:0000256" key="3">
    <source>
        <dbReference type="ARBA" id="ARBA00023163"/>
    </source>
</evidence>
<dbReference type="FunCoup" id="A0A7J7CEC9">
    <property type="interactions" value="148"/>
</dbReference>
<keyword evidence="3" id="KW-0804">Transcription</keyword>
<evidence type="ECO:0000256" key="4">
    <source>
        <dbReference type="ARBA" id="ARBA00023242"/>
    </source>
</evidence>
<dbReference type="PANTHER" id="PTHR48460:SF1">
    <property type="entry name" value="RWP-RK DOMAIN-CONTAINING PROTEIN"/>
    <property type="match status" value="1"/>
</dbReference>